<evidence type="ECO:0000259" key="10">
    <source>
        <dbReference type="Pfam" id="PF12627"/>
    </source>
</evidence>
<keyword evidence="2 8" id="KW-0808">Transferase</keyword>
<comment type="similarity">
    <text evidence="8">Belongs to the tRNA nucleotidyltransferase/poly(A) polymerase family.</text>
</comment>
<dbReference type="InterPro" id="IPR032828">
    <property type="entry name" value="PolyA_RNA-bd"/>
</dbReference>
<dbReference type="InterPro" id="IPR050264">
    <property type="entry name" value="Bact_CCA-adding_enz_type3_sf"/>
</dbReference>
<evidence type="ECO:0000259" key="9">
    <source>
        <dbReference type="Pfam" id="PF01743"/>
    </source>
</evidence>
<dbReference type="InterPro" id="IPR043519">
    <property type="entry name" value="NT_sf"/>
</dbReference>
<reference evidence="11 12" key="1">
    <citation type="submission" date="2019-03" db="EMBL/GenBank/DDBJ databases">
        <title>Genomic Encyclopedia of Type Strains, Phase IV (KMG-IV): sequencing the most valuable type-strain genomes for metagenomic binning, comparative biology and taxonomic classification.</title>
        <authorList>
            <person name="Goeker M."/>
        </authorList>
    </citation>
    <scope>NUCLEOTIDE SEQUENCE [LARGE SCALE GENOMIC DNA]</scope>
    <source>
        <strain evidence="11 12">DSM 24766</strain>
    </source>
</reference>
<comment type="caution">
    <text evidence="11">The sequence shown here is derived from an EMBL/GenBank/DDBJ whole genome shotgun (WGS) entry which is preliminary data.</text>
</comment>
<evidence type="ECO:0000313" key="11">
    <source>
        <dbReference type="EMBL" id="TCP61111.1"/>
    </source>
</evidence>
<keyword evidence="5" id="KW-0479">Metal-binding</keyword>
<dbReference type="RefSeq" id="WP_132951293.1">
    <property type="nucleotide sequence ID" value="NZ_SLXU01000006.1"/>
</dbReference>
<evidence type="ECO:0000256" key="7">
    <source>
        <dbReference type="ARBA" id="ARBA00022842"/>
    </source>
</evidence>
<dbReference type="Gene3D" id="3.30.460.10">
    <property type="entry name" value="Beta Polymerase, domain 2"/>
    <property type="match status" value="1"/>
</dbReference>
<evidence type="ECO:0000256" key="6">
    <source>
        <dbReference type="ARBA" id="ARBA00022741"/>
    </source>
</evidence>
<evidence type="ECO:0000256" key="8">
    <source>
        <dbReference type="RuleBase" id="RU003953"/>
    </source>
</evidence>
<dbReference type="GO" id="GO:0000049">
    <property type="term" value="F:tRNA binding"/>
    <property type="evidence" value="ECO:0007669"/>
    <property type="project" value="TreeGrafter"/>
</dbReference>
<dbReference type="PANTHER" id="PTHR46173">
    <property type="entry name" value="CCA TRNA NUCLEOTIDYLTRANSFERASE 1, MITOCHONDRIAL"/>
    <property type="match status" value="1"/>
</dbReference>
<dbReference type="Pfam" id="PF12627">
    <property type="entry name" value="PolyA_pol_RNAbd"/>
    <property type="match status" value="1"/>
</dbReference>
<dbReference type="EMBL" id="SLXU01000006">
    <property type="protein sequence ID" value="TCP61111.1"/>
    <property type="molecule type" value="Genomic_DNA"/>
</dbReference>
<gene>
    <name evidence="11" type="ORF">EV663_10658</name>
</gene>
<comment type="cofactor">
    <cofactor evidence="1">
        <name>Mg(2+)</name>
        <dbReference type="ChEBI" id="CHEBI:18420"/>
    </cofactor>
</comment>
<dbReference type="CDD" id="cd05398">
    <property type="entry name" value="NT_ClassII-CCAase"/>
    <property type="match status" value="1"/>
</dbReference>
<dbReference type="SUPFAM" id="SSF81891">
    <property type="entry name" value="Poly A polymerase C-terminal region-like"/>
    <property type="match status" value="1"/>
</dbReference>
<dbReference type="PROSITE" id="PS51257">
    <property type="entry name" value="PROKAR_LIPOPROTEIN"/>
    <property type="match status" value="1"/>
</dbReference>
<evidence type="ECO:0000256" key="1">
    <source>
        <dbReference type="ARBA" id="ARBA00001946"/>
    </source>
</evidence>
<keyword evidence="6" id="KW-0547">Nucleotide-binding</keyword>
<dbReference type="Gene3D" id="1.10.3090.10">
    <property type="entry name" value="cca-adding enzyme, domain 2"/>
    <property type="match status" value="1"/>
</dbReference>
<name>A0A4R2RMX2_9RHOB</name>
<keyword evidence="7" id="KW-0460">Magnesium</keyword>
<dbReference type="OrthoDB" id="9805698at2"/>
<sequence length="390" mass="41582">MRVAGEWFFADHTQAVCAMLTDAGHQALFVGGCVRNALLGAPVNDIDIATDARPDRVMDLAAGARLKPVPTGIDHGTVTVVAGGLPHEVTTFRRDVETFGRHAVVAYAETAQEDAHRRDFTMNALYARPDGTVLDPLGGLPDLIARRVRFIDDADARIREDYLRILRFFRFHAWYGDPEGGLDPQGLAACAANSAGLETLSRERVGAELKKLLAAPDPGQSVAAMEASGVLARALPGAAARALPVLVHLETGWGIAPDPIRRLAALGGQDHADRLRLSKAEARKLDHLRAAMGSDEGPAVLGYRIGAAQALDAVLLRAALMEMPPPADARDAIARGAMATFPVKPRDLMPALSGPALGAHLKRLEARWIVSGFALTRDALLADTPRNGQE</sequence>
<dbReference type="GO" id="GO:0046872">
    <property type="term" value="F:metal ion binding"/>
    <property type="evidence" value="ECO:0007669"/>
    <property type="project" value="UniProtKB-KW"/>
</dbReference>
<dbReference type="GO" id="GO:0016779">
    <property type="term" value="F:nucleotidyltransferase activity"/>
    <property type="evidence" value="ECO:0007669"/>
    <property type="project" value="UniProtKB-KW"/>
</dbReference>
<dbReference type="PANTHER" id="PTHR46173:SF1">
    <property type="entry name" value="CCA TRNA NUCLEOTIDYLTRANSFERASE 1, MITOCHONDRIAL"/>
    <property type="match status" value="1"/>
</dbReference>
<accession>A0A4R2RMX2</accession>
<dbReference type="GO" id="GO:0008033">
    <property type="term" value="P:tRNA processing"/>
    <property type="evidence" value="ECO:0007669"/>
    <property type="project" value="UniProtKB-KW"/>
</dbReference>
<dbReference type="AlphaFoldDB" id="A0A4R2RMX2"/>
<dbReference type="Proteomes" id="UP000295050">
    <property type="component" value="Unassembled WGS sequence"/>
</dbReference>
<dbReference type="InterPro" id="IPR002646">
    <property type="entry name" value="PolA_pol_head_dom"/>
</dbReference>
<keyword evidence="8" id="KW-0694">RNA-binding</keyword>
<evidence type="ECO:0000256" key="3">
    <source>
        <dbReference type="ARBA" id="ARBA00022694"/>
    </source>
</evidence>
<feature type="domain" description="Poly A polymerase head" evidence="9">
    <location>
        <begin position="29"/>
        <end position="149"/>
    </location>
</feature>
<keyword evidence="12" id="KW-1185">Reference proteome</keyword>
<evidence type="ECO:0000256" key="2">
    <source>
        <dbReference type="ARBA" id="ARBA00022679"/>
    </source>
</evidence>
<feature type="domain" description="tRNA nucleotidyltransferase/poly(A) polymerase RNA and SrmB- binding" evidence="10">
    <location>
        <begin position="182"/>
        <end position="239"/>
    </location>
</feature>
<dbReference type="SUPFAM" id="SSF81301">
    <property type="entry name" value="Nucleotidyltransferase"/>
    <property type="match status" value="1"/>
</dbReference>
<protein>
    <submittedName>
        <fullName evidence="11">Poly(A) polymerase</fullName>
    </submittedName>
</protein>
<dbReference type="GO" id="GO:0000166">
    <property type="term" value="F:nucleotide binding"/>
    <property type="evidence" value="ECO:0007669"/>
    <property type="project" value="UniProtKB-KW"/>
</dbReference>
<keyword evidence="3" id="KW-0819">tRNA processing</keyword>
<proteinExistence type="inferred from homology"/>
<dbReference type="Pfam" id="PF01743">
    <property type="entry name" value="PolyA_pol"/>
    <property type="match status" value="1"/>
</dbReference>
<evidence type="ECO:0000313" key="12">
    <source>
        <dbReference type="Proteomes" id="UP000295050"/>
    </source>
</evidence>
<evidence type="ECO:0000256" key="4">
    <source>
        <dbReference type="ARBA" id="ARBA00022695"/>
    </source>
</evidence>
<keyword evidence="4" id="KW-0548">Nucleotidyltransferase</keyword>
<organism evidence="11 12">
    <name type="scientific">Rhodovulum bhavnagarense</name>
    <dbReference type="NCBI Taxonomy" id="992286"/>
    <lineage>
        <taxon>Bacteria</taxon>
        <taxon>Pseudomonadati</taxon>
        <taxon>Pseudomonadota</taxon>
        <taxon>Alphaproteobacteria</taxon>
        <taxon>Rhodobacterales</taxon>
        <taxon>Paracoccaceae</taxon>
        <taxon>Rhodovulum</taxon>
    </lineage>
</organism>
<evidence type="ECO:0000256" key="5">
    <source>
        <dbReference type="ARBA" id="ARBA00022723"/>
    </source>
</evidence>